<evidence type="ECO:0000259" key="9">
    <source>
        <dbReference type="Pfam" id="PF02714"/>
    </source>
</evidence>
<dbReference type="GO" id="GO:0005227">
    <property type="term" value="F:calcium-activated cation channel activity"/>
    <property type="evidence" value="ECO:0007669"/>
    <property type="project" value="InterPro"/>
</dbReference>
<keyword evidence="6 8" id="KW-0472">Membrane</keyword>
<feature type="domain" description="CSC1/OSCA1-like 7TM region" evidence="9">
    <location>
        <begin position="384"/>
        <end position="666"/>
    </location>
</feature>
<dbReference type="InterPro" id="IPR003864">
    <property type="entry name" value="CSC1/OSCA1-like_7TM"/>
</dbReference>
<comment type="similarity">
    <text evidence="2">Belongs to the CSC1 (TC 1.A.17) family.</text>
</comment>
<keyword evidence="3" id="KW-0813">Transport</keyword>
<evidence type="ECO:0000256" key="8">
    <source>
        <dbReference type="SAM" id="Phobius"/>
    </source>
</evidence>
<feature type="transmembrane region" description="Helical" evidence="8">
    <location>
        <begin position="119"/>
        <end position="137"/>
    </location>
</feature>
<evidence type="ECO:0000256" key="1">
    <source>
        <dbReference type="ARBA" id="ARBA00004141"/>
    </source>
</evidence>
<dbReference type="Pfam" id="PF14703">
    <property type="entry name" value="PHM7_cyt"/>
    <property type="match status" value="1"/>
</dbReference>
<evidence type="ECO:0000256" key="3">
    <source>
        <dbReference type="ARBA" id="ARBA00022448"/>
    </source>
</evidence>
<accession>A0A7H8QSH8</accession>
<dbReference type="AlphaFoldDB" id="A0A7H8QSH8"/>
<feature type="domain" description="CSC1/OSCA1-like cytosolic" evidence="11">
    <location>
        <begin position="206"/>
        <end position="372"/>
    </location>
</feature>
<feature type="transmembrane region" description="Helical" evidence="8">
    <location>
        <begin position="642"/>
        <end position="668"/>
    </location>
</feature>
<dbReference type="InterPro" id="IPR027815">
    <property type="entry name" value="CSC1/OSCA1-like_cyt"/>
</dbReference>
<evidence type="ECO:0008006" key="14">
    <source>
        <dbReference type="Google" id="ProtNLM"/>
    </source>
</evidence>
<feature type="transmembrane region" description="Helical" evidence="8">
    <location>
        <begin position="162"/>
        <end position="184"/>
    </location>
</feature>
<dbReference type="KEGG" id="trg:TRUGW13939_04042"/>
<evidence type="ECO:0000256" key="4">
    <source>
        <dbReference type="ARBA" id="ARBA00022692"/>
    </source>
</evidence>
<reference evidence="13" key="1">
    <citation type="submission" date="2020-06" db="EMBL/GenBank/DDBJ databases">
        <title>A chromosome-scale genome assembly of Talaromyces rugulosus W13939.</title>
        <authorList>
            <person name="Wang B."/>
            <person name="Guo L."/>
            <person name="Ye K."/>
            <person name="Wang L."/>
        </authorList>
    </citation>
    <scope>NUCLEOTIDE SEQUENCE [LARGE SCALE GENOMIC DNA]</scope>
    <source>
        <strain evidence="13">W13939</strain>
    </source>
</reference>
<feature type="transmembrane region" description="Helical" evidence="8">
    <location>
        <begin position="674"/>
        <end position="693"/>
    </location>
</feature>
<dbReference type="GO" id="GO:0005886">
    <property type="term" value="C:plasma membrane"/>
    <property type="evidence" value="ECO:0007669"/>
    <property type="project" value="TreeGrafter"/>
</dbReference>
<evidence type="ECO:0000313" key="13">
    <source>
        <dbReference type="Proteomes" id="UP000509510"/>
    </source>
</evidence>
<feature type="transmembrane region" description="Helical" evidence="8">
    <location>
        <begin position="432"/>
        <end position="456"/>
    </location>
</feature>
<sequence>MAAAVVARDETDPTTAFLNLIQNPFKSAFQVNAFWASLGTSIGISVVLALLFSVFRPHHNAIYAPKVKHADQKHAPPPVGKGLFAWVAPVVKTKEETLVDRIGLDAVVFLRCARMLRNMFIILSIIGCGVLIPVNLLQSEGGQAGDTTFARMTPLNIKPDAVWSQVVCAWAFDIIIMIFVWYNYRAILALRRHHFQSPEYQMSLHARTLMITDVPSNLRSEEGLMQLTDGVNPTSALPRTTIGRNVKELPTMIKKHEEAVRDLESVLSKYLKNPDRLPVNRPTMRPSRKHKDNLGGRKVDAIDYLTDRIQDLETRIKDVRQTVDKRNPMPYGFASWEAIEHAHAVAYTARKKRHQGTLIQLAPRPHDIIWENVPLSPATRRWRHTVNAFWVTLLTVLWIAPNAMIAIFLSDLSNLGLVWKAFQTSLSENPKVWAAVQGIASPALTSLIYLILPIIFRRLMRRAGDTTKSSRERHVIRYLYFFFIFNNLIVFSLFSAGWGYVSAVIDAKNNKEDAWQAVVDGHILKKAMSALCQVSPFWVTWLLQRNLGAALDLSQLVNVAWKWFMKTFMAPTPRQNIEWTAPPPFDYASYYTYFLFYATIALCFATLQPIVLPVAALYFAFDSWMKKYLLMYVFLTKTESSGRFWGVVINRMIFAAILSNLVIALLAASQDSWIKLYCLVPLPFVMLGFKWYCRRTFDDDMLYYSRATLTDAEALGPTPGKGIKRAGDRLKSRFGHPALYRPLLTPMVHKRAAQLLKSIYRGRLSQYDANVDFSDIAMHAMSSSKPGKTMDGQTSAPFEVVDENQLDFSYYKDRADFRDEFGGGLYGRPEDLISERSQTPRTFMGDSPDSSRASSPSSMMPRKLEGSYEPIVMMGGNRSQEALVDNHNHPAFRPPASRSGSGPDGAPLYRNDSNESQSRLLNHPQPMGGANGSQTDFHTVDRWRSGGYGPVTQDDDPAPPTSYDYFRGRR</sequence>
<dbReference type="Proteomes" id="UP000509510">
    <property type="component" value="Chromosome II"/>
</dbReference>
<feature type="region of interest" description="Disordered" evidence="7">
    <location>
        <begin position="886"/>
        <end position="970"/>
    </location>
</feature>
<feature type="domain" description="CSC1/OSCA1-like N-terminal transmembrane" evidence="10">
    <location>
        <begin position="33"/>
        <end position="182"/>
    </location>
</feature>
<dbReference type="PANTHER" id="PTHR13018">
    <property type="entry name" value="PROBABLE MEMBRANE PROTEIN DUF221-RELATED"/>
    <property type="match status" value="1"/>
</dbReference>
<organism evidence="12 13">
    <name type="scientific">Talaromyces rugulosus</name>
    <name type="common">Penicillium rugulosum</name>
    <dbReference type="NCBI Taxonomy" id="121627"/>
    <lineage>
        <taxon>Eukaryota</taxon>
        <taxon>Fungi</taxon>
        <taxon>Dikarya</taxon>
        <taxon>Ascomycota</taxon>
        <taxon>Pezizomycotina</taxon>
        <taxon>Eurotiomycetes</taxon>
        <taxon>Eurotiomycetidae</taxon>
        <taxon>Eurotiales</taxon>
        <taxon>Trichocomaceae</taxon>
        <taxon>Talaromyces</taxon>
        <taxon>Talaromyces sect. Islandici</taxon>
    </lineage>
</organism>
<feature type="transmembrane region" description="Helical" evidence="8">
    <location>
        <begin position="33"/>
        <end position="55"/>
    </location>
</feature>
<evidence type="ECO:0000256" key="6">
    <source>
        <dbReference type="ARBA" id="ARBA00023136"/>
    </source>
</evidence>
<keyword evidence="13" id="KW-1185">Reference proteome</keyword>
<keyword evidence="5 8" id="KW-1133">Transmembrane helix</keyword>
<dbReference type="Pfam" id="PF13967">
    <property type="entry name" value="RSN1_TM"/>
    <property type="match status" value="1"/>
</dbReference>
<dbReference type="OrthoDB" id="2150324at2759"/>
<dbReference type="GeneID" id="55991544"/>
<dbReference type="InterPro" id="IPR032880">
    <property type="entry name" value="CSC1/OSCA1-like_N"/>
</dbReference>
<name>A0A7H8QSH8_TALRU</name>
<evidence type="ECO:0000256" key="7">
    <source>
        <dbReference type="SAM" id="MobiDB-lite"/>
    </source>
</evidence>
<evidence type="ECO:0000256" key="5">
    <source>
        <dbReference type="ARBA" id="ARBA00022989"/>
    </source>
</evidence>
<evidence type="ECO:0000259" key="10">
    <source>
        <dbReference type="Pfam" id="PF13967"/>
    </source>
</evidence>
<protein>
    <recommendedName>
        <fullName evidence="14">CSC1/OSCA1-like 7TM region domain-containing protein</fullName>
    </recommendedName>
</protein>
<evidence type="ECO:0000256" key="2">
    <source>
        <dbReference type="ARBA" id="ARBA00007779"/>
    </source>
</evidence>
<feature type="region of interest" description="Disordered" evidence="7">
    <location>
        <begin position="822"/>
        <end position="863"/>
    </location>
</feature>
<evidence type="ECO:0000313" key="12">
    <source>
        <dbReference type="EMBL" id="QKX56934.1"/>
    </source>
</evidence>
<dbReference type="RefSeq" id="XP_035343112.1">
    <property type="nucleotide sequence ID" value="XM_035487219.1"/>
</dbReference>
<feature type="transmembrane region" description="Helical" evidence="8">
    <location>
        <begin position="594"/>
        <end position="621"/>
    </location>
</feature>
<dbReference type="Pfam" id="PF02714">
    <property type="entry name" value="RSN1_7TM"/>
    <property type="match status" value="1"/>
</dbReference>
<gene>
    <name evidence="12" type="ORF">TRUGW13939_04042</name>
</gene>
<dbReference type="PANTHER" id="PTHR13018:SF149">
    <property type="entry name" value="DOMAIN PROTEIN, PUTATIVE (AFU_ORTHOLOGUE AFUA_3G11660)-RELATED"/>
    <property type="match status" value="1"/>
</dbReference>
<evidence type="ECO:0000259" key="11">
    <source>
        <dbReference type="Pfam" id="PF14703"/>
    </source>
</evidence>
<comment type="subcellular location">
    <subcellularLocation>
        <location evidence="1">Membrane</location>
        <topology evidence="1">Multi-pass membrane protein</topology>
    </subcellularLocation>
</comment>
<proteinExistence type="inferred from homology"/>
<feature type="compositionally biased region" description="Low complexity" evidence="7">
    <location>
        <begin position="846"/>
        <end position="861"/>
    </location>
</feature>
<dbReference type="EMBL" id="CP055899">
    <property type="protein sequence ID" value="QKX56934.1"/>
    <property type="molecule type" value="Genomic_DNA"/>
</dbReference>
<feature type="transmembrane region" description="Helical" evidence="8">
    <location>
        <begin position="477"/>
        <end position="501"/>
    </location>
</feature>
<keyword evidence="4 8" id="KW-0812">Transmembrane</keyword>
<feature type="transmembrane region" description="Helical" evidence="8">
    <location>
        <begin position="388"/>
        <end position="412"/>
    </location>
</feature>
<dbReference type="InterPro" id="IPR045122">
    <property type="entry name" value="Csc1-like"/>
</dbReference>